<evidence type="ECO:0000313" key="4">
    <source>
        <dbReference type="Proteomes" id="UP001281410"/>
    </source>
</evidence>
<reference evidence="3" key="1">
    <citation type="journal article" date="2023" name="Plant J.">
        <title>Genome sequences and population genomics provide insights into the demographic history, inbreeding, and mutation load of two 'living fossil' tree species of Dipteronia.</title>
        <authorList>
            <person name="Feng Y."/>
            <person name="Comes H.P."/>
            <person name="Chen J."/>
            <person name="Zhu S."/>
            <person name="Lu R."/>
            <person name="Zhang X."/>
            <person name="Li P."/>
            <person name="Qiu J."/>
            <person name="Olsen K.M."/>
            <person name="Qiu Y."/>
        </authorList>
    </citation>
    <scope>NUCLEOTIDE SEQUENCE</scope>
    <source>
        <strain evidence="3">NBL</strain>
    </source>
</reference>
<protein>
    <submittedName>
        <fullName evidence="3">Uncharacterized protein</fullName>
    </submittedName>
</protein>
<comment type="caution">
    <text evidence="3">The sequence shown here is derived from an EMBL/GenBank/DDBJ whole genome shotgun (WGS) entry which is preliminary data.</text>
</comment>
<feature type="region of interest" description="Disordered" evidence="1">
    <location>
        <begin position="177"/>
        <end position="196"/>
    </location>
</feature>
<organism evidence="3 4">
    <name type="scientific">Dipteronia sinensis</name>
    <dbReference type="NCBI Taxonomy" id="43782"/>
    <lineage>
        <taxon>Eukaryota</taxon>
        <taxon>Viridiplantae</taxon>
        <taxon>Streptophyta</taxon>
        <taxon>Embryophyta</taxon>
        <taxon>Tracheophyta</taxon>
        <taxon>Spermatophyta</taxon>
        <taxon>Magnoliopsida</taxon>
        <taxon>eudicotyledons</taxon>
        <taxon>Gunneridae</taxon>
        <taxon>Pentapetalae</taxon>
        <taxon>rosids</taxon>
        <taxon>malvids</taxon>
        <taxon>Sapindales</taxon>
        <taxon>Sapindaceae</taxon>
        <taxon>Hippocastanoideae</taxon>
        <taxon>Acereae</taxon>
        <taxon>Dipteronia</taxon>
    </lineage>
</organism>
<name>A0AAD9ZQ56_9ROSI</name>
<evidence type="ECO:0000256" key="2">
    <source>
        <dbReference type="SAM" id="SignalP"/>
    </source>
</evidence>
<dbReference type="EMBL" id="JANJYJ010000009">
    <property type="protein sequence ID" value="KAK3188002.1"/>
    <property type="molecule type" value="Genomic_DNA"/>
</dbReference>
<feature type="signal peptide" evidence="2">
    <location>
        <begin position="1"/>
        <end position="24"/>
    </location>
</feature>
<dbReference type="Proteomes" id="UP001281410">
    <property type="component" value="Unassembled WGS sequence"/>
</dbReference>
<feature type="chain" id="PRO_5041959579" evidence="2">
    <location>
        <begin position="25"/>
        <end position="196"/>
    </location>
</feature>
<keyword evidence="2" id="KW-0732">Signal</keyword>
<evidence type="ECO:0000313" key="3">
    <source>
        <dbReference type="EMBL" id="KAK3188002.1"/>
    </source>
</evidence>
<sequence length="196" mass="20573">MAPPPIWISIPILASLSLVGLCSSHRNMGSDQAQNGPSLSQAHHSNFNKMYSPNLSSGVYNCDNDGNCVLIDKYCNPCYSVPNYPPLSPPCVPFEDYGCIDDPGSAVGGGGVGRILPDPPAGFKKVQNGVGHTNYYSKPIDNTQLTNLVIVLHDLCEAINDLASTASNMYGVGGNPGEGTYGVEPSVEAEAPEESG</sequence>
<keyword evidence="4" id="KW-1185">Reference proteome</keyword>
<proteinExistence type="predicted"/>
<dbReference type="AlphaFoldDB" id="A0AAD9ZQ56"/>
<evidence type="ECO:0000256" key="1">
    <source>
        <dbReference type="SAM" id="MobiDB-lite"/>
    </source>
</evidence>
<gene>
    <name evidence="3" type="ORF">Dsin_027563</name>
</gene>
<accession>A0AAD9ZQ56</accession>